<keyword evidence="2" id="KW-1185">Reference proteome</keyword>
<organism evidence="1 2">
    <name type="scientific">Paraburkholderia antibiotica</name>
    <dbReference type="NCBI Taxonomy" id="2728839"/>
    <lineage>
        <taxon>Bacteria</taxon>
        <taxon>Pseudomonadati</taxon>
        <taxon>Pseudomonadota</taxon>
        <taxon>Betaproteobacteria</taxon>
        <taxon>Burkholderiales</taxon>
        <taxon>Burkholderiaceae</taxon>
        <taxon>Paraburkholderia</taxon>
    </lineage>
</organism>
<dbReference type="AlphaFoldDB" id="A0A7Y0A2Y9"/>
<evidence type="ECO:0000313" key="1">
    <source>
        <dbReference type="EMBL" id="NML35511.1"/>
    </source>
</evidence>
<name>A0A7Y0A2Y9_9BURK</name>
<sequence length="75" mass="8217">MEKILFGVVGRIIAGDDASSYVKVVDDAENTGGFLILTSNRPDMITGFDNWVETKEAVGSFFAESNWEVDWKIGG</sequence>
<dbReference type="RefSeq" id="WP_169501687.1">
    <property type="nucleotide sequence ID" value="NZ_JABBFZ010000047.1"/>
</dbReference>
<reference evidence="1 2" key="1">
    <citation type="submission" date="2020-04" db="EMBL/GenBank/DDBJ databases">
        <title>Paraburkholderia sp. G-4-1-8 isolated from soil.</title>
        <authorList>
            <person name="Dahal R.H."/>
        </authorList>
    </citation>
    <scope>NUCLEOTIDE SEQUENCE [LARGE SCALE GENOMIC DNA]</scope>
    <source>
        <strain evidence="1 2">G-4-1-8</strain>
    </source>
</reference>
<dbReference type="EMBL" id="JABBFZ010000047">
    <property type="protein sequence ID" value="NML35511.1"/>
    <property type="molecule type" value="Genomic_DNA"/>
</dbReference>
<evidence type="ECO:0000313" key="2">
    <source>
        <dbReference type="Proteomes" id="UP000583127"/>
    </source>
</evidence>
<proteinExistence type="predicted"/>
<gene>
    <name evidence="1" type="ORF">HHL14_32465</name>
</gene>
<protein>
    <submittedName>
        <fullName evidence="1">Uncharacterized protein</fullName>
    </submittedName>
</protein>
<comment type="caution">
    <text evidence="1">The sequence shown here is derived from an EMBL/GenBank/DDBJ whole genome shotgun (WGS) entry which is preliminary data.</text>
</comment>
<dbReference type="Proteomes" id="UP000583127">
    <property type="component" value="Unassembled WGS sequence"/>
</dbReference>
<accession>A0A7Y0A2Y9</accession>